<dbReference type="PROSITE" id="PS51078">
    <property type="entry name" value="ICLR_ED"/>
    <property type="match status" value="1"/>
</dbReference>
<dbReference type="InterPro" id="IPR036390">
    <property type="entry name" value="WH_DNA-bd_sf"/>
</dbReference>
<keyword evidence="4" id="KW-0010">Activator</keyword>
<dbReference type="PANTHER" id="PTHR30136">
    <property type="entry name" value="HELIX-TURN-HELIX TRANSCRIPTIONAL REGULATOR, ICLR FAMILY"/>
    <property type="match status" value="1"/>
</dbReference>
<reference evidence="10" key="1">
    <citation type="submission" date="2020-01" db="EMBL/GenBank/DDBJ databases">
        <title>Whole-genome analyses of novel actinobacteria.</title>
        <authorList>
            <person name="Sahin N."/>
        </authorList>
    </citation>
    <scope>NUCLEOTIDE SEQUENCE</scope>
    <source>
        <strain evidence="10">YC537</strain>
    </source>
</reference>
<dbReference type="SMART" id="SM00346">
    <property type="entry name" value="HTH_ICLR"/>
    <property type="match status" value="1"/>
</dbReference>
<dbReference type="InterPro" id="IPR005471">
    <property type="entry name" value="Tscrpt_reg_IclR_N"/>
</dbReference>
<evidence type="ECO:0000313" key="11">
    <source>
        <dbReference type="Proteomes" id="UP000598297"/>
    </source>
</evidence>
<gene>
    <name evidence="10" type="ORF">GUY60_26900</name>
</gene>
<dbReference type="SUPFAM" id="SSF55781">
    <property type="entry name" value="GAF domain-like"/>
    <property type="match status" value="1"/>
</dbReference>
<dbReference type="GO" id="GO:0003677">
    <property type="term" value="F:DNA binding"/>
    <property type="evidence" value="ECO:0007669"/>
    <property type="project" value="UniProtKB-KW"/>
</dbReference>
<feature type="domain" description="IclR-ED" evidence="9">
    <location>
        <begin position="67"/>
        <end position="251"/>
    </location>
</feature>
<accession>A0A964UVI3</accession>
<dbReference type="InterPro" id="IPR036388">
    <property type="entry name" value="WH-like_DNA-bd_sf"/>
</dbReference>
<dbReference type="Proteomes" id="UP000598297">
    <property type="component" value="Unassembled WGS sequence"/>
</dbReference>
<dbReference type="Gene3D" id="3.30.450.40">
    <property type="match status" value="1"/>
</dbReference>
<dbReference type="OrthoDB" id="3734039at2"/>
<keyword evidence="5" id="KW-0804">Transcription</keyword>
<dbReference type="InterPro" id="IPR050707">
    <property type="entry name" value="HTH_MetabolicPath_Reg"/>
</dbReference>
<evidence type="ECO:0000259" key="8">
    <source>
        <dbReference type="PROSITE" id="PS51077"/>
    </source>
</evidence>
<dbReference type="EMBL" id="JAAAHS010000271">
    <property type="protein sequence ID" value="NBE54988.1"/>
    <property type="molecule type" value="Genomic_DNA"/>
</dbReference>
<evidence type="ECO:0000256" key="2">
    <source>
        <dbReference type="ARBA" id="ARBA00023015"/>
    </source>
</evidence>
<evidence type="ECO:0000256" key="5">
    <source>
        <dbReference type="ARBA" id="ARBA00023163"/>
    </source>
</evidence>
<evidence type="ECO:0000256" key="4">
    <source>
        <dbReference type="ARBA" id="ARBA00023159"/>
    </source>
</evidence>
<keyword evidence="3" id="KW-0238">DNA-binding</keyword>
<dbReference type="FunFam" id="1.10.10.10:FF:000056">
    <property type="entry name" value="IclR family transcriptional regulator"/>
    <property type="match status" value="1"/>
</dbReference>
<keyword evidence="11" id="KW-1185">Reference proteome</keyword>
<dbReference type="Gene3D" id="1.10.10.10">
    <property type="entry name" value="Winged helix-like DNA-binding domain superfamily/Winged helix DNA-binding domain"/>
    <property type="match status" value="1"/>
</dbReference>
<keyword evidence="1" id="KW-0319">Glycerol metabolism</keyword>
<comment type="function">
    <text evidence="6">May be an activator protein for the gylABX operon.</text>
</comment>
<evidence type="ECO:0000256" key="1">
    <source>
        <dbReference type="ARBA" id="ARBA00022798"/>
    </source>
</evidence>
<dbReference type="Pfam" id="PF01614">
    <property type="entry name" value="IclR_C"/>
    <property type="match status" value="1"/>
</dbReference>
<organism evidence="10 11">
    <name type="scientific">Streptomyces boluensis</name>
    <dbReference type="NCBI Taxonomy" id="1775135"/>
    <lineage>
        <taxon>Bacteria</taxon>
        <taxon>Bacillati</taxon>
        <taxon>Actinomycetota</taxon>
        <taxon>Actinomycetes</taxon>
        <taxon>Kitasatosporales</taxon>
        <taxon>Streptomycetaceae</taxon>
        <taxon>Streptomyces</taxon>
    </lineage>
</organism>
<evidence type="ECO:0000256" key="3">
    <source>
        <dbReference type="ARBA" id="ARBA00023125"/>
    </source>
</evidence>
<protein>
    <recommendedName>
        <fullName evidence="7">Glycerol operon regulatory protein</fullName>
    </recommendedName>
</protein>
<evidence type="ECO:0000259" key="9">
    <source>
        <dbReference type="PROSITE" id="PS51078"/>
    </source>
</evidence>
<dbReference type="RefSeq" id="WP_161702331.1">
    <property type="nucleotide sequence ID" value="NZ_JAAAHS010000271.1"/>
</dbReference>
<dbReference type="GO" id="GO:0003700">
    <property type="term" value="F:DNA-binding transcription factor activity"/>
    <property type="evidence" value="ECO:0007669"/>
    <property type="project" value="TreeGrafter"/>
</dbReference>
<dbReference type="Pfam" id="PF09339">
    <property type="entry name" value="HTH_IclR"/>
    <property type="match status" value="1"/>
</dbReference>
<dbReference type="SUPFAM" id="SSF46785">
    <property type="entry name" value="Winged helix' DNA-binding domain"/>
    <property type="match status" value="1"/>
</dbReference>
<dbReference type="GO" id="GO:0045892">
    <property type="term" value="P:negative regulation of DNA-templated transcription"/>
    <property type="evidence" value="ECO:0007669"/>
    <property type="project" value="TreeGrafter"/>
</dbReference>
<dbReference type="AlphaFoldDB" id="A0A964UVI3"/>
<keyword evidence="2" id="KW-0805">Transcription regulation</keyword>
<dbReference type="GO" id="GO:0006071">
    <property type="term" value="P:glycerol metabolic process"/>
    <property type="evidence" value="ECO:0007669"/>
    <property type="project" value="UniProtKB-KW"/>
</dbReference>
<evidence type="ECO:0000313" key="10">
    <source>
        <dbReference type="EMBL" id="NBE54988.1"/>
    </source>
</evidence>
<dbReference type="InterPro" id="IPR014757">
    <property type="entry name" value="Tscrpt_reg_IclR_C"/>
</dbReference>
<dbReference type="PANTHER" id="PTHR30136:SF35">
    <property type="entry name" value="HTH-TYPE TRANSCRIPTIONAL REGULATOR RV1719"/>
    <property type="match status" value="1"/>
</dbReference>
<feature type="domain" description="HTH iclR-type" evidence="8">
    <location>
        <begin position="4"/>
        <end position="66"/>
    </location>
</feature>
<dbReference type="InterPro" id="IPR029016">
    <property type="entry name" value="GAF-like_dom_sf"/>
</dbReference>
<sequence length="255" mass="27430">MSVVPAAAQVLSILRYLAGQAGPVPAAAISRDVGLPRSTAYHLLDTLVREGFVVHLPEERRYGLGVSAFELGSGYSRQAPFQRLARVPLARLVDRTGHNAHLAVLHGPEVLYVIEERAPGRRPLVSDVGVRLPAHLTASGRAVLARLPQPQLRALFPDASAFVRRNELGPTSLSALRNLLTEVRRRGYATEENEVTNGFSSVAAAVLDHTAHPVAGVAVTFPGDEVDEEQARRIAEEVGRTARELSRRIGGVAEG</sequence>
<dbReference type="PROSITE" id="PS51077">
    <property type="entry name" value="HTH_ICLR"/>
    <property type="match status" value="1"/>
</dbReference>
<name>A0A964UVI3_9ACTN</name>
<comment type="caution">
    <text evidence="10">The sequence shown here is derived from an EMBL/GenBank/DDBJ whole genome shotgun (WGS) entry which is preliminary data.</text>
</comment>
<dbReference type="InterPro" id="IPR011991">
    <property type="entry name" value="ArsR-like_HTH"/>
</dbReference>
<proteinExistence type="predicted"/>
<dbReference type="CDD" id="cd00090">
    <property type="entry name" value="HTH_ARSR"/>
    <property type="match status" value="1"/>
</dbReference>
<evidence type="ECO:0000256" key="7">
    <source>
        <dbReference type="ARBA" id="ARBA00070406"/>
    </source>
</evidence>
<evidence type="ECO:0000256" key="6">
    <source>
        <dbReference type="ARBA" id="ARBA00058938"/>
    </source>
</evidence>